<dbReference type="Pfam" id="PF12999">
    <property type="entry name" value="PRKCSH-like"/>
    <property type="match status" value="2"/>
</dbReference>
<dbReference type="InterPro" id="IPR028146">
    <property type="entry name" value="PRKCSH_N"/>
</dbReference>
<feature type="signal peptide" evidence="7">
    <location>
        <begin position="1"/>
        <end position="22"/>
    </location>
</feature>
<protein>
    <recommendedName>
        <fullName evidence="1">Glucosidase 2 subunit beta</fullName>
    </recommendedName>
</protein>
<evidence type="ECO:0000256" key="2">
    <source>
        <dbReference type="ARBA" id="ARBA00022729"/>
    </source>
</evidence>
<keyword evidence="5" id="KW-0175">Coiled coil</keyword>
<keyword evidence="3" id="KW-0256">Endoplasmic reticulum</keyword>
<dbReference type="InterPro" id="IPR044865">
    <property type="entry name" value="MRH_dom"/>
</dbReference>
<dbReference type="InterPro" id="IPR036607">
    <property type="entry name" value="PRKCSH"/>
</dbReference>
<evidence type="ECO:0000256" key="7">
    <source>
        <dbReference type="SAM" id="SignalP"/>
    </source>
</evidence>
<dbReference type="InterPro" id="IPR039794">
    <property type="entry name" value="Gtb1-like"/>
</dbReference>
<dbReference type="EMBL" id="JAVFKD010000004">
    <property type="protein sequence ID" value="KAK5995358.1"/>
    <property type="molecule type" value="Genomic_DNA"/>
</dbReference>
<name>A0ABR0STB1_9HYPO</name>
<gene>
    <name evidence="9" type="ORF">PT974_03762</name>
</gene>
<evidence type="ECO:0000256" key="1">
    <source>
        <dbReference type="ARBA" id="ARBA00022387"/>
    </source>
</evidence>
<feature type="domain" description="MRH" evidence="8">
    <location>
        <begin position="434"/>
        <end position="548"/>
    </location>
</feature>
<dbReference type="PANTHER" id="PTHR12630:SF1">
    <property type="entry name" value="GLUCOSIDASE 2 SUBUNIT BETA"/>
    <property type="match status" value="1"/>
</dbReference>
<organism evidence="9 10">
    <name type="scientific">Cladobotryum mycophilum</name>
    <dbReference type="NCBI Taxonomy" id="491253"/>
    <lineage>
        <taxon>Eukaryota</taxon>
        <taxon>Fungi</taxon>
        <taxon>Dikarya</taxon>
        <taxon>Ascomycota</taxon>
        <taxon>Pezizomycotina</taxon>
        <taxon>Sordariomycetes</taxon>
        <taxon>Hypocreomycetidae</taxon>
        <taxon>Hypocreales</taxon>
        <taxon>Hypocreaceae</taxon>
        <taxon>Cladobotryum</taxon>
    </lineage>
</organism>
<feature type="coiled-coil region" evidence="5">
    <location>
        <begin position="155"/>
        <end position="221"/>
    </location>
</feature>
<keyword evidence="2 7" id="KW-0732">Signal</keyword>
<keyword evidence="10" id="KW-1185">Reference proteome</keyword>
<feature type="compositionally biased region" description="Basic and acidic residues" evidence="6">
    <location>
        <begin position="393"/>
        <end position="416"/>
    </location>
</feature>
<accession>A0ABR0STB1</accession>
<dbReference type="PANTHER" id="PTHR12630">
    <property type="entry name" value="N-LINKED OLIGOSACCHARIDE PROCESSING"/>
    <property type="match status" value="1"/>
</dbReference>
<dbReference type="PROSITE" id="PS51914">
    <property type="entry name" value="MRH"/>
    <property type="match status" value="1"/>
</dbReference>
<evidence type="ECO:0000313" key="9">
    <source>
        <dbReference type="EMBL" id="KAK5995358.1"/>
    </source>
</evidence>
<dbReference type="Proteomes" id="UP001338125">
    <property type="component" value="Unassembled WGS sequence"/>
</dbReference>
<evidence type="ECO:0000256" key="5">
    <source>
        <dbReference type="SAM" id="Coils"/>
    </source>
</evidence>
<reference evidence="9 10" key="1">
    <citation type="submission" date="2024-01" db="EMBL/GenBank/DDBJ databases">
        <title>Complete genome of Cladobotryum mycophilum ATHUM6906.</title>
        <authorList>
            <person name="Christinaki A.C."/>
            <person name="Myridakis A.I."/>
            <person name="Kouvelis V.N."/>
        </authorList>
    </citation>
    <scope>NUCLEOTIDE SEQUENCE [LARGE SCALE GENOMIC DNA]</scope>
    <source>
        <strain evidence="9 10">ATHUM6906</strain>
    </source>
</reference>
<sequence length="561" mass="63021">MQQPKSLALLSALCSFTAAAAGSLPRGVGPEFASHYSSKDEFSCITNPSIKISLSRVNDNTCDCPDGSDEPGTAACALIDVLSPEQPRPGSASGTTNTTHALPGFWCGNKGHIGTYVPFTYVNDGVCDYDLCCDGSEEYGHVGGVKCDNRCAEIGKEYRRKKEEKRKNMERASQKKSVYLKESSELRRQVEVKLAELEKEVKTLEAQKEELQQKFEDAKREDRGRVVKDKGTGGKLGVLIGLAKDRVEELRQALGLVTEDREKLRSKVVELETILKKFKEEYNPNFNDEGVKAAVKAFEDYSARESAAEQEEVDQSDIDEILKEDDETNGVNWKEFEELSGDTDILYNFDAYLPPSLRPVVHDKVKVIRNWLIENGMLADSAKDGSESGAVKNSREAVESVERQLRDKERDLTNEKSDLEKNYGPADIFRSLKGKCIELDAGEYTYELCWMDKTMQKSKKGHGHTNMGNFHAIDRETADDEDRVDGKSLGKGERMVMRFENGLQCWNGPQRRTDVWLACAEKEELWRVSEAEKCVYKMEVGTPAACEEEDTVERERSKDEL</sequence>
<evidence type="ECO:0000256" key="6">
    <source>
        <dbReference type="SAM" id="MobiDB-lite"/>
    </source>
</evidence>
<dbReference type="SUPFAM" id="SSF50911">
    <property type="entry name" value="Mannose 6-phosphate receptor domain"/>
    <property type="match status" value="1"/>
</dbReference>
<feature type="region of interest" description="Disordered" evidence="6">
    <location>
        <begin position="381"/>
        <end position="416"/>
    </location>
</feature>
<keyword evidence="4" id="KW-1015">Disulfide bond</keyword>
<feature type="region of interest" description="Disordered" evidence="6">
    <location>
        <begin position="460"/>
        <end position="488"/>
    </location>
</feature>
<evidence type="ECO:0000256" key="3">
    <source>
        <dbReference type="ARBA" id="ARBA00022824"/>
    </source>
</evidence>
<feature type="coiled-coil region" evidence="5">
    <location>
        <begin position="247"/>
        <end position="281"/>
    </location>
</feature>
<dbReference type="Gene3D" id="2.70.130.10">
    <property type="entry name" value="Mannose-6-phosphate receptor binding domain"/>
    <property type="match status" value="1"/>
</dbReference>
<evidence type="ECO:0000259" key="8">
    <source>
        <dbReference type="PROSITE" id="PS51914"/>
    </source>
</evidence>
<evidence type="ECO:0000313" key="10">
    <source>
        <dbReference type="Proteomes" id="UP001338125"/>
    </source>
</evidence>
<feature type="chain" id="PRO_5045397953" description="Glucosidase 2 subunit beta" evidence="7">
    <location>
        <begin position="23"/>
        <end position="561"/>
    </location>
</feature>
<proteinExistence type="predicted"/>
<dbReference type="Pfam" id="PF13015">
    <property type="entry name" value="PRKCSH_1"/>
    <property type="match status" value="1"/>
</dbReference>
<comment type="caution">
    <text evidence="9">The sequence shown here is derived from an EMBL/GenBank/DDBJ whole genome shotgun (WGS) entry which is preliminary data.</text>
</comment>
<evidence type="ECO:0000256" key="4">
    <source>
        <dbReference type="ARBA" id="ARBA00023157"/>
    </source>
</evidence>
<dbReference type="InterPro" id="IPR009011">
    <property type="entry name" value="Man6P_isomerase_rcpt-bd_dom_sf"/>
</dbReference>